<evidence type="ECO:0000256" key="11">
    <source>
        <dbReference type="SAM" id="MobiDB-lite"/>
    </source>
</evidence>
<dbReference type="CDD" id="cd19673">
    <property type="entry name" value="UBR-box_UBR3"/>
    <property type="match status" value="1"/>
</dbReference>
<dbReference type="GO" id="GO:0016874">
    <property type="term" value="F:ligase activity"/>
    <property type="evidence" value="ECO:0007669"/>
    <property type="project" value="UniProtKB-KW"/>
</dbReference>
<dbReference type="Pfam" id="PF18995">
    <property type="entry name" value="PRT6_C"/>
    <property type="match status" value="1"/>
</dbReference>
<dbReference type="SMART" id="SM00184">
    <property type="entry name" value="RING"/>
    <property type="match status" value="1"/>
</dbReference>
<feature type="region of interest" description="Disordered" evidence="11">
    <location>
        <begin position="1195"/>
        <end position="1218"/>
    </location>
</feature>
<dbReference type="InterPro" id="IPR001841">
    <property type="entry name" value="Znf_RING"/>
</dbReference>
<dbReference type="InterPro" id="IPR039164">
    <property type="entry name" value="UBR1-like"/>
</dbReference>
<feature type="compositionally biased region" description="Low complexity" evidence="11">
    <location>
        <begin position="1595"/>
        <end position="1604"/>
    </location>
</feature>
<dbReference type="PANTHER" id="PTHR21497">
    <property type="entry name" value="UBIQUITIN LIGASE E3 ALPHA-RELATED"/>
    <property type="match status" value="1"/>
</dbReference>
<protein>
    <recommendedName>
        <fullName evidence="10">E3 ubiquitin-protein ligase</fullName>
        <ecNumber evidence="10">2.3.2.27</ecNumber>
    </recommendedName>
</protein>
<evidence type="ECO:0000256" key="1">
    <source>
        <dbReference type="ARBA" id="ARBA00000900"/>
    </source>
</evidence>
<dbReference type="PROSITE" id="PS51157">
    <property type="entry name" value="ZF_UBR"/>
    <property type="match status" value="1"/>
</dbReference>
<reference evidence="14" key="1">
    <citation type="submission" date="2020-06" db="EMBL/GenBank/DDBJ databases">
        <authorList>
            <consortium name="Plant Systems Biology data submission"/>
        </authorList>
    </citation>
    <scope>NUCLEOTIDE SEQUENCE</scope>
    <source>
        <strain evidence="14">D6</strain>
    </source>
</reference>
<evidence type="ECO:0000256" key="10">
    <source>
        <dbReference type="RuleBase" id="RU366018"/>
    </source>
</evidence>
<dbReference type="EC" id="2.3.2.27" evidence="10"/>
<dbReference type="Gene3D" id="3.10.20.90">
    <property type="entry name" value="Phosphatidylinositol 3-kinase Catalytic Subunit, Chain A, domain 1"/>
    <property type="match status" value="1"/>
</dbReference>
<feature type="domain" description="UBR-type" evidence="13">
    <location>
        <begin position="280"/>
        <end position="351"/>
    </location>
</feature>
<dbReference type="EMBL" id="CAICTM010001085">
    <property type="protein sequence ID" value="CAB9520261.1"/>
    <property type="molecule type" value="Genomic_DNA"/>
</dbReference>
<name>A0A9N8EJ85_9STRA</name>
<dbReference type="InterPro" id="IPR003126">
    <property type="entry name" value="Znf_UBR"/>
</dbReference>
<feature type="domain" description="Ubiquitin-like" evidence="12">
    <location>
        <begin position="5"/>
        <end position="53"/>
    </location>
</feature>
<dbReference type="GO" id="GO:0016567">
    <property type="term" value="P:protein ubiquitination"/>
    <property type="evidence" value="ECO:0007669"/>
    <property type="project" value="UniProtKB-UniRule"/>
</dbReference>
<dbReference type="InterPro" id="IPR000626">
    <property type="entry name" value="Ubiquitin-like_dom"/>
</dbReference>
<keyword evidence="5 10" id="KW-0863">Zinc-finger</keyword>
<dbReference type="SUPFAM" id="SSF54236">
    <property type="entry name" value="Ubiquitin-like"/>
    <property type="match status" value="1"/>
</dbReference>
<dbReference type="GO" id="GO:0000151">
    <property type="term" value="C:ubiquitin ligase complex"/>
    <property type="evidence" value="ECO:0007669"/>
    <property type="project" value="TreeGrafter"/>
</dbReference>
<evidence type="ECO:0000259" key="12">
    <source>
        <dbReference type="PROSITE" id="PS50053"/>
    </source>
</evidence>
<dbReference type="GO" id="GO:0008270">
    <property type="term" value="F:zinc ion binding"/>
    <property type="evidence" value="ECO:0007669"/>
    <property type="project" value="UniProtKB-UniRule"/>
</dbReference>
<feature type="region of interest" description="Disordered" evidence="11">
    <location>
        <begin position="1494"/>
        <end position="1515"/>
    </location>
</feature>
<keyword evidence="3 10" id="KW-0808">Transferase</keyword>
<sequence>MTETVPLNVKWNKESFKVDLVVTDGVKGLKDALEEKTGVPAERMKLMAKSKGLWKGVLKDETDLSTIDFAGALAKAKGKGLDLLLMGSAAKLKEPPKEAPKVKKDPPFYPKAGSEQKPAASADPNPSKPANTSSTTAPVKSPPPESKPVPTEVNSSTEITDPTEIATYQATQAWMAQSPPGFLYPKVVPSIVGLRDLAQQPLPPQPQEEYELSLATPRRSKEVLSAALESLEGLDKEEANLIYASPWTVPLTQMVTNQAASSPQQALEMLQACASASPRKVCQYPFKKNDIVWMCRTCQADETCAMCHECYNDSNHEGHEVMFFHAQEGGCCDCGDPDAWDPNGFCSKHGPPKEGEATAGNAAAQHQQSPEELLPPGLVQRVQGIIPAIMDWMVNKLAATARASSERTTLPLMTAEETLGPLGRQGRGLYLVLQADDVHSQPEYIDALRNFLGSSNYIDDATMAKLVQTLISAGQLVVWGPLELAAECGRDQIRAWLQDGDPSASSTIASVVMKKANDLKRHGLNCRIMTLQELQQEQQAIAVIQWVATVAFSCDPLCQTVANYINPQRHLVPLLHADFILSSRFTKAWYALLLNLLAVPAFKSNLGAAYCDTYDKLAEECSKGKGATERSAYALSVQFLNRDTYVLDLVSNRDLLSKLGKALLTTLRAAEEPLQKRLNPNHVVLTSRRYNPCVSDLFYVINVKGMKRLTTCDKVSFLTDLLAGVSLAQCMDTHSWRHWDLGHVEEEDVGWYGAFNLSIKLGGLFENVLAFDDDEPSPVKDPASPLSSGLLTCAELCCKVLGYKVLGFKNLGGGIGSWQKEASNSLQPTPYSSAVDPHRRRSASLPFSTIAAKRGCAVAFRQLSLGQVSPFSLHLPLHRFFSACLRELCFRPDSKGAGALMESLASGMPKEALDDIFHGLMEWPVLVLSRACQVRAGLWRRNGPGLNEQVVKYSDPTFCRSMRDADMMLVQFSVLQYRSQQSPTSRPSSDSNVATFVHLLLHRLGLFDFVGLAKAPNADPDAYEKETSEGLFPRETGDDNTTKAGLVLPWTYTPARDAADCRALVEEFLYTLIVFTTELPPPAPVDEADHTNRAKWRLRREVIHRLAASPKTHSELADVHLVLSYRDNVLLSEVGKSINPDDATAAMLGQILSDVAERKASRSRLEPDKFVLLKSAWQLYDPSFWHLSVESHQTAAESRPVPSSKDDKPNETLSYAPRPPAANLRFERLRRDLTADATVVAVIYKILHMHCREKQQGQGPDVLELETGRLAYDNEAKSETSLARAVHLLTLGCFAWEDAKGDDEKWRDKGGGSSGGVFFDRDTPPSVENWVSAIFLTDAKLLMDSPWYEGQENCLLLLKRLAVDGGATSVFMVQDPAVQAGAAWLLEFAVRHSPEAAKLIGRRAGSEGEAKDESELERRKRIAKEKAMARMNAAASKFANAMNIDLKEADDDNDVADAKPKEESDFERRKREAKERALARINNQAKTFAASAGVELATGPRTSEKKEESDFERRKREARERALAKINNNAAKFASSVGLDTKKEEKPETELEKRKREAKERAMAKMNANAAKFAAFMDIEIDDKEDGGTDQKVDASGAVSPSSVGSLRKETPQCIICSDSDAECFVAFAQGSTVLKGGGPSSTSDNRMTGVRRYAGCHVALCGHAMHSDCAASYLAKVRQNDDQSSGRNGEFRCPLCQRPSNCLVPYVDVQADWIDSPGIPNENTTLHGFLEKTPWWVSRQNNSVVWDGQSAFEEKTGTDQVGDLDQPSGEVMVLKNLMEHLAGISYEADLKRLGSDNLQQDFGEFRHFRAERRFYEKENDANGWPSCLFSESVEEDVLRSFSREKFIAQLLMSIECITYSATCETFDSRRKICEKSTTSSDDKAAAIESNDLKQVNSKFGIAGALCENQLVLMPKPSASEDQGGQPFNGRFGRLRNFGLAVLAASGAVGPDLVQLAIQFPSPVADKKQGTPERAPICFPILLGHVLTRVVAAMSSTCGRMVAPDEWAKALRGKVNSHDSSAAVNKKSACIVADDCEGFLKLGFLARTMQVLCSELEVGFDKSSAMWSSVRAVDGSLYNDCSQLENEWIDSCRILLVAVGEPKTSSVESAPLPSDFKDKFRSACLLAAGAAAAFLADAGTIVQILVPGIMARYEGNAVTDSVDEKKTCLKRLFMLRSVFHIESFQKMFESALVVEVVRTWYGDACDFAKKANVSQGDSGKTLLAGQTFRSYDWPLESVRGYPGVDEVPLVVPKKSTPLLGGYNFDVQSADNKRPCVDALTSSYMDLYAKIGMLKPDAERTAVCLVCGEALDASGKGECTQHSYKCGAGTGIFFLLQDCVGLIMQRGEGSFIHSIYVDSHGETPRGRPLYLDLARYEHMREIYTGHAVKQRVLMERESTQQGVVTGFY</sequence>
<dbReference type="GO" id="GO:0071596">
    <property type="term" value="P:ubiquitin-dependent protein catabolic process via the N-end rule pathway"/>
    <property type="evidence" value="ECO:0007669"/>
    <property type="project" value="UniProtKB-UniRule"/>
</dbReference>
<dbReference type="GO" id="GO:0061630">
    <property type="term" value="F:ubiquitin protein ligase activity"/>
    <property type="evidence" value="ECO:0007669"/>
    <property type="project" value="UniProtKB-UniRule"/>
</dbReference>
<dbReference type="SMART" id="SM00396">
    <property type="entry name" value="ZnF_UBR1"/>
    <property type="match status" value="1"/>
</dbReference>
<feature type="zinc finger region" description="UBR-type" evidence="9">
    <location>
        <begin position="280"/>
        <end position="351"/>
    </location>
</feature>
<feature type="region of interest" description="Disordered" evidence="11">
    <location>
        <begin position="1451"/>
        <end position="1471"/>
    </location>
</feature>
<evidence type="ECO:0000313" key="15">
    <source>
        <dbReference type="Proteomes" id="UP001153069"/>
    </source>
</evidence>
<keyword evidence="14" id="KW-0436">Ligase</keyword>
<dbReference type="PROSITE" id="PS50053">
    <property type="entry name" value="UBIQUITIN_2"/>
    <property type="match status" value="1"/>
</dbReference>
<accession>A0A9N8EJ85</accession>
<dbReference type="Proteomes" id="UP001153069">
    <property type="component" value="Unassembled WGS sequence"/>
</dbReference>
<evidence type="ECO:0000256" key="9">
    <source>
        <dbReference type="PROSITE-ProRule" id="PRU00508"/>
    </source>
</evidence>
<organism evidence="14 15">
    <name type="scientific">Seminavis robusta</name>
    <dbReference type="NCBI Taxonomy" id="568900"/>
    <lineage>
        <taxon>Eukaryota</taxon>
        <taxon>Sar</taxon>
        <taxon>Stramenopiles</taxon>
        <taxon>Ochrophyta</taxon>
        <taxon>Bacillariophyta</taxon>
        <taxon>Bacillariophyceae</taxon>
        <taxon>Bacillariophycidae</taxon>
        <taxon>Naviculales</taxon>
        <taxon>Naviculaceae</taxon>
        <taxon>Seminavis</taxon>
    </lineage>
</organism>
<comment type="caution">
    <text evidence="14">The sequence shown here is derived from an EMBL/GenBank/DDBJ whole genome shotgun (WGS) entry which is preliminary data.</text>
</comment>
<evidence type="ECO:0000256" key="3">
    <source>
        <dbReference type="ARBA" id="ARBA00022679"/>
    </source>
</evidence>
<feature type="region of interest" description="Disordered" evidence="11">
    <location>
        <begin position="345"/>
        <end position="369"/>
    </location>
</feature>
<feature type="compositionally biased region" description="Basic and acidic residues" evidence="11">
    <location>
        <begin position="94"/>
        <end position="106"/>
    </location>
</feature>
<evidence type="ECO:0000256" key="8">
    <source>
        <dbReference type="ARBA" id="ARBA00046341"/>
    </source>
</evidence>
<feature type="compositionally biased region" description="Basic and acidic residues" evidence="11">
    <location>
        <begin position="1456"/>
        <end position="1471"/>
    </location>
</feature>
<keyword evidence="6 10" id="KW-0833">Ubl conjugation pathway</keyword>
<dbReference type="InterPro" id="IPR044046">
    <property type="entry name" value="E3_ligase_UBR-like_C"/>
</dbReference>
<dbReference type="Pfam" id="PF02207">
    <property type="entry name" value="zf-UBR"/>
    <property type="match status" value="1"/>
</dbReference>
<dbReference type="OrthoDB" id="26387at2759"/>
<dbReference type="Gene3D" id="2.10.110.30">
    <property type="match status" value="1"/>
</dbReference>
<comment type="similarity">
    <text evidence="8 10">Belongs to the E3 ubiquitin-protein ligase UBR1-like family.</text>
</comment>
<evidence type="ECO:0000256" key="6">
    <source>
        <dbReference type="ARBA" id="ARBA00022786"/>
    </source>
</evidence>
<keyword evidence="4 10" id="KW-0479">Metal-binding</keyword>
<feature type="compositionally biased region" description="Polar residues" evidence="11">
    <location>
        <begin position="128"/>
        <end position="137"/>
    </location>
</feature>
<gene>
    <name evidence="14" type="ORF">SEMRO_1087_G239810.1</name>
</gene>
<evidence type="ECO:0000256" key="2">
    <source>
        <dbReference type="ARBA" id="ARBA00004906"/>
    </source>
</evidence>
<dbReference type="PANTHER" id="PTHR21497:SF24">
    <property type="entry name" value="E3 UBIQUITIN-PROTEIN LIGASE UBR1"/>
    <property type="match status" value="1"/>
</dbReference>
<dbReference type="GO" id="GO:0005737">
    <property type="term" value="C:cytoplasm"/>
    <property type="evidence" value="ECO:0007669"/>
    <property type="project" value="TreeGrafter"/>
</dbReference>
<dbReference type="FunFam" id="2.10.110.30:FF:000002">
    <property type="entry name" value="Putative e3 ubiquitin-protein ligase ubr3"/>
    <property type="match status" value="1"/>
</dbReference>
<comment type="catalytic activity">
    <reaction evidence="1 10">
        <text>S-ubiquitinyl-[E2 ubiquitin-conjugating enzyme]-L-cysteine + [acceptor protein]-L-lysine = [E2 ubiquitin-conjugating enzyme]-L-cysteine + N(6)-ubiquitinyl-[acceptor protein]-L-lysine.</text>
        <dbReference type="EC" id="2.3.2.27"/>
    </reaction>
</comment>
<comment type="pathway">
    <text evidence="2 10">Protein modification; protein ubiquitination.</text>
</comment>
<evidence type="ECO:0000256" key="5">
    <source>
        <dbReference type="ARBA" id="ARBA00022771"/>
    </source>
</evidence>
<evidence type="ECO:0000256" key="7">
    <source>
        <dbReference type="ARBA" id="ARBA00022833"/>
    </source>
</evidence>
<feature type="region of interest" description="Disordered" evidence="11">
    <location>
        <begin position="1585"/>
        <end position="1604"/>
    </location>
</feature>
<feature type="compositionally biased region" description="Basic and acidic residues" evidence="11">
    <location>
        <begin position="1502"/>
        <end position="1515"/>
    </location>
</feature>
<evidence type="ECO:0000259" key="13">
    <source>
        <dbReference type="PROSITE" id="PS51157"/>
    </source>
</evidence>
<keyword evidence="15" id="KW-1185">Reference proteome</keyword>
<dbReference type="InterPro" id="IPR029071">
    <property type="entry name" value="Ubiquitin-like_domsf"/>
</dbReference>
<proteinExistence type="inferred from homology"/>
<feature type="region of interest" description="Disordered" evidence="11">
    <location>
        <begin position="94"/>
        <end position="161"/>
    </location>
</feature>
<keyword evidence="7 10" id="KW-0862">Zinc</keyword>
<comment type="function">
    <text evidence="10">Ubiquitin ligase protein which is a component of the N-end rule pathway. Recognizes and binds to proteins bearing specific N-terminal residues that are destabilizing according to the N-end rule, leading to their ubiquitination and subsequent degradation.</text>
</comment>
<evidence type="ECO:0000256" key="4">
    <source>
        <dbReference type="ARBA" id="ARBA00022723"/>
    </source>
</evidence>
<evidence type="ECO:0000313" key="14">
    <source>
        <dbReference type="EMBL" id="CAB9520261.1"/>
    </source>
</evidence>